<dbReference type="Gene3D" id="3.40.50.1820">
    <property type="entry name" value="alpha/beta hydrolase"/>
    <property type="match status" value="1"/>
</dbReference>
<dbReference type="KEGG" id="sbae:DSM104329_02751"/>
<dbReference type="InterPro" id="IPR050471">
    <property type="entry name" value="AB_hydrolase"/>
</dbReference>
<proteinExistence type="predicted"/>
<keyword evidence="3" id="KW-1185">Reference proteome</keyword>
<dbReference type="SUPFAM" id="SSF53474">
    <property type="entry name" value="alpha/beta-Hydrolases"/>
    <property type="match status" value="1"/>
</dbReference>
<dbReference type="RefSeq" id="WP_259316020.1">
    <property type="nucleotide sequence ID" value="NZ_CP087164.1"/>
</dbReference>
<dbReference type="InterPro" id="IPR000073">
    <property type="entry name" value="AB_hydrolase_1"/>
</dbReference>
<dbReference type="AlphaFoldDB" id="A0A9E6XXH0"/>
<dbReference type="GO" id="GO:0102530">
    <property type="term" value="F:aclacinomycin T methylesterase activity"/>
    <property type="evidence" value="ECO:0007669"/>
    <property type="project" value="UniProtKB-EC"/>
</dbReference>
<dbReference type="PRINTS" id="PR00111">
    <property type="entry name" value="ABHYDROLASE"/>
</dbReference>
<evidence type="ECO:0000313" key="2">
    <source>
        <dbReference type="EMBL" id="UGS36347.1"/>
    </source>
</evidence>
<dbReference type="Pfam" id="PF00561">
    <property type="entry name" value="Abhydrolase_1"/>
    <property type="match status" value="1"/>
</dbReference>
<keyword evidence="2" id="KW-0378">Hydrolase</keyword>
<dbReference type="PANTHER" id="PTHR43433">
    <property type="entry name" value="HYDROLASE, ALPHA/BETA FOLD FAMILY PROTEIN"/>
    <property type="match status" value="1"/>
</dbReference>
<dbReference type="Proteomes" id="UP001162834">
    <property type="component" value="Chromosome"/>
</dbReference>
<dbReference type="PANTHER" id="PTHR43433:SF5">
    <property type="entry name" value="AB HYDROLASE-1 DOMAIN-CONTAINING PROTEIN"/>
    <property type="match status" value="1"/>
</dbReference>
<sequence>MPHATIHGHDLYYERSGSGEPLLLIMGMSGTHLSWGEPFLDGLRREFEVCVYDHRGVGHSSATEPGFTIADLADDAAGVLDALDWDTAHVVGISMGGMIAQELALRHPERLRTLTLGCTYPGGAGSVLASQETMGKLMEGMSSGDPEQAVRASWEVNVSPAFAADDAAFAAFRGAALELPVALEVIMAQAQAVMGHDASERLVDVSAPTLVIHGTADEMLPVANAALIAEKIPDSRLEILDGVGHIFFRERPGDSVRLIADHAREAGRV</sequence>
<dbReference type="EMBL" id="CP087164">
    <property type="protein sequence ID" value="UGS36347.1"/>
    <property type="molecule type" value="Genomic_DNA"/>
</dbReference>
<evidence type="ECO:0000313" key="3">
    <source>
        <dbReference type="Proteomes" id="UP001162834"/>
    </source>
</evidence>
<dbReference type="InterPro" id="IPR029058">
    <property type="entry name" value="AB_hydrolase_fold"/>
</dbReference>
<dbReference type="EC" id="3.1.1.95" evidence="2"/>
<protein>
    <submittedName>
        <fullName evidence="2">Aclacinomycin methylesterase RdmC</fullName>
        <ecNumber evidence="2">3.1.1.95</ecNumber>
    </submittedName>
</protein>
<organism evidence="2 3">
    <name type="scientific">Capillimicrobium parvum</name>
    <dbReference type="NCBI Taxonomy" id="2884022"/>
    <lineage>
        <taxon>Bacteria</taxon>
        <taxon>Bacillati</taxon>
        <taxon>Actinomycetota</taxon>
        <taxon>Thermoleophilia</taxon>
        <taxon>Solirubrobacterales</taxon>
        <taxon>Capillimicrobiaceae</taxon>
        <taxon>Capillimicrobium</taxon>
    </lineage>
</organism>
<gene>
    <name evidence="2" type="primary">rdmC_2</name>
    <name evidence="2" type="ORF">DSM104329_02751</name>
</gene>
<reference evidence="2" key="1">
    <citation type="journal article" date="2022" name="Int. J. Syst. Evol. Microbiol.">
        <title>Pseudomonas aegrilactucae sp. nov. and Pseudomonas morbosilactucae sp. nov., pathogens causing bacterial rot of lettuce in Japan.</title>
        <authorList>
            <person name="Sawada H."/>
            <person name="Fujikawa T."/>
            <person name="Satou M."/>
        </authorList>
    </citation>
    <scope>NUCLEOTIDE SEQUENCE</scope>
    <source>
        <strain evidence="2">0166_1</strain>
    </source>
</reference>
<accession>A0A9E6XXH0</accession>
<name>A0A9E6XXH0_9ACTN</name>
<feature type="domain" description="AB hydrolase-1" evidence="1">
    <location>
        <begin position="21"/>
        <end position="251"/>
    </location>
</feature>
<evidence type="ECO:0000259" key="1">
    <source>
        <dbReference type="Pfam" id="PF00561"/>
    </source>
</evidence>